<dbReference type="InterPro" id="IPR006640">
    <property type="entry name" value="SprT-like_domain"/>
</dbReference>
<feature type="domain" description="SprT-like" evidence="2">
    <location>
        <begin position="399"/>
        <end position="569"/>
    </location>
</feature>
<sequence length="653" mass="72444">MGRKYSSDSSDDGLPELDDFINSHVNNLHNLRAPTLIPTSRPFLVASPERASASRTAQKAGASRGTIRTAAVKQEAKSKPAASRGTRTVKTKTSSKSTKSKDTREAQTSTFSTTSKLRATPHRKAKNAVPVADLLSESDDDDSEYMTAEEKEQSDVEESIWCDSEVNNHGSEGSEEIEADDGDDFTFVVKRTHKSKDDMLSRLKSLQVRTITPDTELSDSNDDLDSNIFRSRSPRKALTTYKSPGKVKKQPMFPSTDSSDKENDSSVGLKLPTFTLPRPGPASTIDRPSTPPLPLSPSKSKLVSPSKKKARIPTPPHRPSIDAFWNPHAVNDWNDQYSPQKPLVSPKKHRFLQLDTDASETSNSAPKTLQSPTKRTRAEIQAKKDFETRKHKLCEEFLEELDQQVTGGKIKELAASTGGVHFVWSKTLNSTAGRANWRRETVRSTNADGTAKSISKHHASIELAEKVINDEERLLNVVAHEFCHLANFMVSEIKDQPHGRQFKAWGAKCTKLFAHRGVEVTTKHSYEIDYKYIWACTNDLCRQEYKRHSKSIDPSRHQCGICRDSLMQVKPVPRKQSQQKPGGKAAVGGYAAFVKDNFASIKQSMVGASHKEVMTALGQRYREQKAALAEAEEVESAKGVDDMVKALEVVTLD</sequence>
<feature type="compositionally biased region" description="Acidic residues" evidence="1">
    <location>
        <begin position="216"/>
        <end position="225"/>
    </location>
</feature>
<feature type="compositionally biased region" description="Polar residues" evidence="1">
    <location>
        <begin position="106"/>
        <end position="117"/>
    </location>
</feature>
<dbReference type="Pfam" id="PF10263">
    <property type="entry name" value="SprT-like"/>
    <property type="match status" value="1"/>
</dbReference>
<dbReference type="EMBL" id="JBFMKM010000005">
    <property type="protein sequence ID" value="KAL1306016.1"/>
    <property type="molecule type" value="Genomic_DNA"/>
</dbReference>
<dbReference type="SMART" id="SM00731">
    <property type="entry name" value="SprT"/>
    <property type="match status" value="1"/>
</dbReference>
<evidence type="ECO:0000313" key="3">
    <source>
        <dbReference type="EMBL" id="KAL1306016.1"/>
    </source>
</evidence>
<dbReference type="RefSeq" id="XP_069202289.1">
    <property type="nucleotide sequence ID" value="XM_069343738.1"/>
</dbReference>
<name>A0ABR3PIQ2_9PEZI</name>
<feature type="region of interest" description="Disordered" evidence="1">
    <location>
        <begin position="356"/>
        <end position="377"/>
    </location>
</feature>
<feature type="region of interest" description="Disordered" evidence="1">
    <location>
        <begin position="207"/>
        <end position="323"/>
    </location>
</feature>
<evidence type="ECO:0000259" key="2">
    <source>
        <dbReference type="SMART" id="SM00731"/>
    </source>
</evidence>
<proteinExistence type="predicted"/>
<feature type="compositionally biased region" description="Polar residues" evidence="1">
    <location>
        <begin position="359"/>
        <end position="373"/>
    </location>
</feature>
<feature type="region of interest" description="Disordered" evidence="1">
    <location>
        <begin position="47"/>
        <end position="157"/>
    </location>
</feature>
<dbReference type="GeneID" id="95977846"/>
<evidence type="ECO:0000256" key="1">
    <source>
        <dbReference type="SAM" id="MobiDB-lite"/>
    </source>
</evidence>
<feature type="compositionally biased region" description="Low complexity" evidence="1">
    <location>
        <begin position="83"/>
        <end position="97"/>
    </location>
</feature>
<accession>A0ABR3PIQ2</accession>
<organism evidence="3 4">
    <name type="scientific">Neodothiora populina</name>
    <dbReference type="NCBI Taxonomy" id="2781224"/>
    <lineage>
        <taxon>Eukaryota</taxon>
        <taxon>Fungi</taxon>
        <taxon>Dikarya</taxon>
        <taxon>Ascomycota</taxon>
        <taxon>Pezizomycotina</taxon>
        <taxon>Dothideomycetes</taxon>
        <taxon>Dothideomycetidae</taxon>
        <taxon>Dothideales</taxon>
        <taxon>Dothioraceae</taxon>
        <taxon>Neodothiora</taxon>
    </lineage>
</organism>
<dbReference type="PANTHER" id="PTHR23099:SF0">
    <property type="entry name" value="GERM CELL NUCLEAR ACIDIC PROTEIN"/>
    <property type="match status" value="1"/>
</dbReference>
<comment type="caution">
    <text evidence="3">The sequence shown here is derived from an EMBL/GenBank/DDBJ whole genome shotgun (WGS) entry which is preliminary data.</text>
</comment>
<dbReference type="Proteomes" id="UP001562354">
    <property type="component" value="Unassembled WGS sequence"/>
</dbReference>
<gene>
    <name evidence="3" type="ORF">AAFC00_004146</name>
</gene>
<evidence type="ECO:0000313" key="4">
    <source>
        <dbReference type="Proteomes" id="UP001562354"/>
    </source>
</evidence>
<protein>
    <recommendedName>
        <fullName evidence="2">SprT-like domain-containing protein</fullName>
    </recommendedName>
</protein>
<reference evidence="3 4" key="1">
    <citation type="submission" date="2024-07" db="EMBL/GenBank/DDBJ databases">
        <title>Draft sequence of the Neodothiora populina.</title>
        <authorList>
            <person name="Drown D.D."/>
            <person name="Schuette U.S."/>
            <person name="Buechlein A.B."/>
            <person name="Rusch D.R."/>
            <person name="Winton L.W."/>
            <person name="Adams G.A."/>
        </authorList>
    </citation>
    <scope>NUCLEOTIDE SEQUENCE [LARGE SCALE GENOMIC DNA]</scope>
    <source>
        <strain evidence="3 4">CPC 39397</strain>
    </source>
</reference>
<keyword evidence="4" id="KW-1185">Reference proteome</keyword>
<feature type="compositionally biased region" description="Low complexity" evidence="1">
    <location>
        <begin position="296"/>
        <end position="305"/>
    </location>
</feature>
<dbReference type="PANTHER" id="PTHR23099">
    <property type="entry name" value="TRANSCRIPTIONAL REGULATOR"/>
    <property type="match status" value="1"/>
</dbReference>